<feature type="compositionally biased region" description="Basic and acidic residues" evidence="1">
    <location>
        <begin position="64"/>
        <end position="76"/>
    </location>
</feature>
<feature type="region of interest" description="Disordered" evidence="1">
    <location>
        <begin position="1"/>
        <end position="266"/>
    </location>
</feature>
<organism evidence="2">
    <name type="scientific">uncultured Acidimicrobiales bacterium</name>
    <dbReference type="NCBI Taxonomy" id="310071"/>
    <lineage>
        <taxon>Bacteria</taxon>
        <taxon>Bacillati</taxon>
        <taxon>Actinomycetota</taxon>
        <taxon>Acidimicrobiia</taxon>
        <taxon>Acidimicrobiales</taxon>
        <taxon>environmental samples</taxon>
    </lineage>
</organism>
<gene>
    <name evidence="2" type="ORF">AVDCRST_MAG50-2851</name>
</gene>
<feature type="non-terminal residue" evidence="2">
    <location>
        <position position="266"/>
    </location>
</feature>
<dbReference type="AlphaFoldDB" id="A0A6J4IX49"/>
<reference evidence="2" key="1">
    <citation type="submission" date="2020-02" db="EMBL/GenBank/DDBJ databases">
        <authorList>
            <person name="Meier V. D."/>
        </authorList>
    </citation>
    <scope>NUCLEOTIDE SEQUENCE</scope>
    <source>
        <strain evidence="2">AVDCRST_MAG50</strain>
    </source>
</reference>
<feature type="non-terminal residue" evidence="2">
    <location>
        <position position="1"/>
    </location>
</feature>
<feature type="compositionally biased region" description="Low complexity" evidence="1">
    <location>
        <begin position="136"/>
        <end position="153"/>
    </location>
</feature>
<feature type="compositionally biased region" description="Basic residues" evidence="1">
    <location>
        <begin position="183"/>
        <end position="196"/>
    </location>
</feature>
<feature type="compositionally biased region" description="Basic and acidic residues" evidence="1">
    <location>
        <begin position="197"/>
        <end position="213"/>
    </location>
</feature>
<feature type="compositionally biased region" description="Low complexity" evidence="1">
    <location>
        <begin position="171"/>
        <end position="182"/>
    </location>
</feature>
<feature type="compositionally biased region" description="Basic residues" evidence="1">
    <location>
        <begin position="235"/>
        <end position="249"/>
    </location>
</feature>
<accession>A0A6J4IX49</accession>
<protein>
    <submittedName>
        <fullName evidence="2">Uncharacterized protein</fullName>
    </submittedName>
</protein>
<feature type="compositionally biased region" description="Basic residues" evidence="1">
    <location>
        <begin position="105"/>
        <end position="118"/>
    </location>
</feature>
<feature type="compositionally biased region" description="Low complexity" evidence="1">
    <location>
        <begin position="29"/>
        <end position="44"/>
    </location>
</feature>
<proteinExistence type="predicted"/>
<name>A0A6J4IX49_9ACTN</name>
<sequence>VGGRHPGRVVQALQGQPPHGLPDRRGDLRPGAAAVRGAAAAGARTARHAGDARGPHRGGHRGRVQHDLHQPGDRPAAHLAGQCAGDPLHRRSHQPGGVGQLPRTRGLRRRGPARHRASLRAAARELPPGAPRRAGRAPPLLLPGPRLHGPLRAGGSGHRRRGARSHRRDAAVVAAGAAALLARPRHRAPRRLHRQRHQPDPQHRPRPHPDALRAELGMDPAGHRRCARGHDHPADRRHRVHPAVLRRSHPPGGLRPAGDGSRCEGV</sequence>
<feature type="compositionally biased region" description="Basic residues" evidence="1">
    <location>
        <begin position="157"/>
        <end position="167"/>
    </location>
</feature>
<evidence type="ECO:0000313" key="2">
    <source>
        <dbReference type="EMBL" id="CAA9262654.1"/>
    </source>
</evidence>
<dbReference type="EMBL" id="CADCTF010000133">
    <property type="protein sequence ID" value="CAA9262654.1"/>
    <property type="molecule type" value="Genomic_DNA"/>
</dbReference>
<evidence type="ECO:0000256" key="1">
    <source>
        <dbReference type="SAM" id="MobiDB-lite"/>
    </source>
</evidence>